<organism evidence="1 2">
    <name type="scientific">Oryzias latipes</name>
    <name type="common">Japanese rice fish</name>
    <name type="synonym">Japanese killifish</name>
    <dbReference type="NCBI Taxonomy" id="8090"/>
    <lineage>
        <taxon>Eukaryota</taxon>
        <taxon>Metazoa</taxon>
        <taxon>Chordata</taxon>
        <taxon>Craniata</taxon>
        <taxon>Vertebrata</taxon>
        <taxon>Euteleostomi</taxon>
        <taxon>Actinopterygii</taxon>
        <taxon>Neopterygii</taxon>
        <taxon>Teleostei</taxon>
        <taxon>Neoteleostei</taxon>
        <taxon>Acanthomorphata</taxon>
        <taxon>Ovalentaria</taxon>
        <taxon>Atherinomorphae</taxon>
        <taxon>Beloniformes</taxon>
        <taxon>Adrianichthyidae</taxon>
        <taxon>Oryziinae</taxon>
        <taxon>Oryzias</taxon>
    </lineage>
</organism>
<dbReference type="Ensembl" id="ENSORLT00015010061.1">
    <property type="protein sequence ID" value="ENSORLP00015023607.1"/>
    <property type="gene ID" value="ENSORLG00015003684.1"/>
</dbReference>
<dbReference type="Proteomes" id="UP000265200">
    <property type="component" value="Chromosome 23"/>
</dbReference>
<name>A0A3P9IUH6_ORYLA</name>
<reference key="1">
    <citation type="journal article" date="2007" name="Nature">
        <title>The medaka draft genome and insights into vertebrate genome evolution.</title>
        <authorList>
            <person name="Kasahara M."/>
            <person name="Naruse K."/>
            <person name="Sasaki S."/>
            <person name="Nakatani Y."/>
            <person name="Qu W."/>
            <person name="Ahsan B."/>
            <person name="Yamada T."/>
            <person name="Nagayasu Y."/>
            <person name="Doi K."/>
            <person name="Kasai Y."/>
            <person name="Jindo T."/>
            <person name="Kobayashi D."/>
            <person name="Shimada A."/>
            <person name="Toyoda A."/>
            <person name="Kuroki Y."/>
            <person name="Fujiyama A."/>
            <person name="Sasaki T."/>
            <person name="Shimizu A."/>
            <person name="Asakawa S."/>
            <person name="Shimizu N."/>
            <person name="Hashimoto S."/>
            <person name="Yang J."/>
            <person name="Lee Y."/>
            <person name="Matsushima K."/>
            <person name="Sugano S."/>
            <person name="Sakaizumi M."/>
            <person name="Narita T."/>
            <person name="Ohishi K."/>
            <person name="Haga S."/>
            <person name="Ohta F."/>
            <person name="Nomoto H."/>
            <person name="Nogata K."/>
            <person name="Morishita T."/>
            <person name="Endo T."/>
            <person name="Shin-I T."/>
            <person name="Takeda H."/>
            <person name="Morishita S."/>
            <person name="Kohara Y."/>
        </authorList>
    </citation>
    <scope>NUCLEOTIDE SEQUENCE [LARGE SCALE GENOMIC DNA]</scope>
    <source>
        <strain>Hd-rR</strain>
    </source>
</reference>
<sequence>RGRNLTGTHFLETFFKDCCSATAALDGDLHHRLAVVERSPPVMLHLVIQLFTEGGSNYQRFQHLVFVFNLFLCLSPSVRGWEV</sequence>
<protein>
    <submittedName>
        <fullName evidence="1">Uncharacterized protein</fullName>
    </submittedName>
</protein>
<proteinExistence type="predicted"/>
<evidence type="ECO:0000313" key="1">
    <source>
        <dbReference type="Ensembl" id="ENSORLP00015023607.1"/>
    </source>
</evidence>
<reference evidence="1" key="4">
    <citation type="submission" date="2025-09" db="UniProtKB">
        <authorList>
            <consortium name="Ensembl"/>
        </authorList>
    </citation>
    <scope>IDENTIFICATION</scope>
    <source>
        <strain evidence="1">HSOK</strain>
    </source>
</reference>
<reference evidence="1" key="3">
    <citation type="submission" date="2025-08" db="UniProtKB">
        <authorList>
            <consortium name="Ensembl"/>
        </authorList>
    </citation>
    <scope>IDENTIFICATION</scope>
    <source>
        <strain evidence="1">HSOK</strain>
    </source>
</reference>
<accession>A0A3P9IUH6</accession>
<dbReference type="AlphaFoldDB" id="A0A3P9IUH6"/>
<reference evidence="1 2" key="2">
    <citation type="submission" date="2017-04" db="EMBL/GenBank/DDBJ databases">
        <title>CpG methylation of centromeres and impact of large insertions on vertebrate speciation.</title>
        <authorList>
            <person name="Ichikawa K."/>
            <person name="Yoshimura J."/>
            <person name="Morishita S."/>
        </authorList>
    </citation>
    <scope>NUCLEOTIDE SEQUENCE</scope>
    <source>
        <strain evidence="1 2">HSOK</strain>
    </source>
</reference>
<evidence type="ECO:0000313" key="2">
    <source>
        <dbReference type="Proteomes" id="UP000265200"/>
    </source>
</evidence>